<evidence type="ECO:0000256" key="2">
    <source>
        <dbReference type="ARBA" id="ARBA00022692"/>
    </source>
</evidence>
<reference evidence="6 7" key="1">
    <citation type="submission" date="2019-07" db="EMBL/GenBank/DDBJ databases">
        <title>Draft genome sequences of 15 bacterial species constituting the stable defined intestinal microbiota of the GM15 gnotobiotic mouse model.</title>
        <authorList>
            <person name="Elie C."/>
            <person name="Mathieu A."/>
            <person name="Saliou A."/>
            <person name="Darnaud M."/>
            <person name="Leulier F."/>
            <person name="Tamellini A."/>
        </authorList>
    </citation>
    <scope>NUCLEOTIDE SEQUENCE [LARGE SCALE GENOMIC DNA]</scope>
    <source>
        <strain evidence="7">ASF 502</strain>
    </source>
</reference>
<feature type="transmembrane region" description="Helical" evidence="5">
    <location>
        <begin position="235"/>
        <end position="254"/>
    </location>
</feature>
<evidence type="ECO:0000313" key="6">
    <source>
        <dbReference type="EMBL" id="NDO68885.1"/>
    </source>
</evidence>
<dbReference type="AlphaFoldDB" id="A0A9X5C754"/>
<comment type="caution">
    <text evidence="6">The sequence shown here is derived from an EMBL/GenBank/DDBJ whole genome shotgun (WGS) entry which is preliminary data.</text>
</comment>
<evidence type="ECO:0000256" key="5">
    <source>
        <dbReference type="SAM" id="Phobius"/>
    </source>
</evidence>
<evidence type="ECO:0000313" key="7">
    <source>
        <dbReference type="Proteomes" id="UP000474104"/>
    </source>
</evidence>
<protein>
    <submittedName>
        <fullName evidence="6">Energy-coupling factor transporter transmembrane protein EcfT</fullName>
    </submittedName>
</protein>
<accession>A0A9X5C754</accession>
<dbReference type="RefSeq" id="WP_004072607.1">
    <property type="nucleotide sequence ID" value="NZ_VIRB01000061.1"/>
</dbReference>
<gene>
    <name evidence="6" type="ORF">FMM80_09410</name>
</gene>
<dbReference type="Proteomes" id="UP000474104">
    <property type="component" value="Unassembled WGS sequence"/>
</dbReference>
<dbReference type="Pfam" id="PF02361">
    <property type="entry name" value="CbiQ"/>
    <property type="match status" value="1"/>
</dbReference>
<dbReference type="EMBL" id="VIRB01000061">
    <property type="protein sequence ID" value="NDO68885.1"/>
    <property type="molecule type" value="Genomic_DNA"/>
</dbReference>
<dbReference type="CDD" id="cd16914">
    <property type="entry name" value="EcfT"/>
    <property type="match status" value="1"/>
</dbReference>
<dbReference type="InterPro" id="IPR003339">
    <property type="entry name" value="ABC/ECF_trnsptr_transmembrane"/>
</dbReference>
<dbReference type="GO" id="GO:0005886">
    <property type="term" value="C:plasma membrane"/>
    <property type="evidence" value="ECO:0007669"/>
    <property type="project" value="UniProtKB-ARBA"/>
</dbReference>
<keyword evidence="4 5" id="KW-0472">Membrane</keyword>
<comment type="subcellular location">
    <subcellularLocation>
        <location evidence="1">Membrane</location>
        <topology evidence="1">Multi-pass membrane protein</topology>
    </subcellularLocation>
</comment>
<feature type="transmembrane region" description="Helical" evidence="5">
    <location>
        <begin position="65"/>
        <end position="83"/>
    </location>
</feature>
<dbReference type="PANTHER" id="PTHR33514">
    <property type="entry name" value="PROTEIN ABCI12, CHLOROPLASTIC"/>
    <property type="match status" value="1"/>
</dbReference>
<dbReference type="OrthoDB" id="166227at2"/>
<proteinExistence type="predicted"/>
<keyword evidence="3 5" id="KW-1133">Transmembrane helix</keyword>
<evidence type="ECO:0000256" key="4">
    <source>
        <dbReference type="ARBA" id="ARBA00023136"/>
    </source>
</evidence>
<sequence length="258" mass="28166">MKSLSLYEEKGTFLNKTDSDVKLLYVVAAILVPALLGGYLPYAVVIALSLILLAAGGVVKKTVPVVGVSGIVLLTIVIIQGMFRSTNETVAVALGPAVFYKEGLLYSLGIVLNVFNILLAICVLIFTTKPSDMIESFIDRGFSPRIGYVFISIFQIIPQMSDTMGTITDAQRSRGMEVEGSLMVRVKAFLPLISPVVMSSLADTKERAVALEVRGFNAKSKKVFLYERKKTKTDTVIKVLLILIMAAVIIWRVLTWLG</sequence>
<evidence type="ECO:0000256" key="3">
    <source>
        <dbReference type="ARBA" id="ARBA00022989"/>
    </source>
</evidence>
<feature type="transmembrane region" description="Helical" evidence="5">
    <location>
        <begin position="23"/>
        <end position="53"/>
    </location>
</feature>
<evidence type="ECO:0000256" key="1">
    <source>
        <dbReference type="ARBA" id="ARBA00004141"/>
    </source>
</evidence>
<name>A0A9X5C754_9FIRM</name>
<keyword evidence="2 5" id="KW-0812">Transmembrane</keyword>
<feature type="transmembrane region" description="Helical" evidence="5">
    <location>
        <begin position="103"/>
        <end position="126"/>
    </location>
</feature>
<organism evidence="6 7">
    <name type="scientific">Schaedlerella arabinosiphila</name>
    <dbReference type="NCBI Taxonomy" id="2044587"/>
    <lineage>
        <taxon>Bacteria</taxon>
        <taxon>Bacillati</taxon>
        <taxon>Bacillota</taxon>
        <taxon>Clostridia</taxon>
        <taxon>Lachnospirales</taxon>
        <taxon>Lachnospiraceae</taxon>
        <taxon>Schaedlerella</taxon>
    </lineage>
</organism>
<dbReference type="PANTHER" id="PTHR33514:SF13">
    <property type="entry name" value="PROTEIN ABCI12, CHLOROPLASTIC"/>
    <property type="match status" value="1"/>
</dbReference>